<dbReference type="AlphaFoldDB" id="A0A8J3NCS2"/>
<comment type="caution">
    <text evidence="2">The sequence shown here is derived from an EMBL/GenBank/DDBJ whole genome shotgun (WGS) entry which is preliminary data.</text>
</comment>
<keyword evidence="3" id="KW-1185">Reference proteome</keyword>
<dbReference type="Proteomes" id="UP000612808">
    <property type="component" value="Unassembled WGS sequence"/>
</dbReference>
<evidence type="ECO:0000313" key="2">
    <source>
        <dbReference type="EMBL" id="GID10754.1"/>
    </source>
</evidence>
<dbReference type="RefSeq" id="WP_203656237.1">
    <property type="nucleotide sequence ID" value="NZ_BAAAZM010000041.1"/>
</dbReference>
<feature type="chain" id="PRO_5035203099" description="Secreted protein" evidence="1">
    <location>
        <begin position="27"/>
        <end position="405"/>
    </location>
</feature>
<reference evidence="2" key="1">
    <citation type="submission" date="2021-01" db="EMBL/GenBank/DDBJ databases">
        <title>Whole genome shotgun sequence of Actinocatenispora rupis NBRC 107355.</title>
        <authorList>
            <person name="Komaki H."/>
            <person name="Tamura T."/>
        </authorList>
    </citation>
    <scope>NUCLEOTIDE SEQUENCE</scope>
    <source>
        <strain evidence="2">NBRC 107355</strain>
    </source>
</reference>
<keyword evidence="1" id="KW-0732">Signal</keyword>
<evidence type="ECO:0008006" key="4">
    <source>
        <dbReference type="Google" id="ProtNLM"/>
    </source>
</evidence>
<accession>A0A8J3NCS2</accession>
<dbReference type="EMBL" id="BOMB01000009">
    <property type="protein sequence ID" value="GID10754.1"/>
    <property type="molecule type" value="Genomic_DNA"/>
</dbReference>
<protein>
    <recommendedName>
        <fullName evidence="4">Secreted protein</fullName>
    </recommendedName>
</protein>
<feature type="signal peptide" evidence="1">
    <location>
        <begin position="1"/>
        <end position="26"/>
    </location>
</feature>
<proteinExistence type="predicted"/>
<organism evidence="2 3">
    <name type="scientific">Actinocatenispora rupis</name>
    <dbReference type="NCBI Taxonomy" id="519421"/>
    <lineage>
        <taxon>Bacteria</taxon>
        <taxon>Bacillati</taxon>
        <taxon>Actinomycetota</taxon>
        <taxon>Actinomycetes</taxon>
        <taxon>Micromonosporales</taxon>
        <taxon>Micromonosporaceae</taxon>
        <taxon>Actinocatenispora</taxon>
    </lineage>
</organism>
<evidence type="ECO:0000313" key="3">
    <source>
        <dbReference type="Proteomes" id="UP000612808"/>
    </source>
</evidence>
<name>A0A8J3NCS2_9ACTN</name>
<sequence length="405" mass="42572">MPGSRVLSLVLLVTALSLAVPGPASAAAAFPRIDASGFQLVQGTTFATYGDRVAHLESGHPQLAAHPLTDVLASVNYPTRALCHDTYLNASLSPAGFCWQSGADDTDNTWIPQGLTGSDDSTAPGVGGRRVVAVDWHYGTPPNGTDVDANKYVRVSFVDTSNGTYRHALLVEPTSDDDFAAVASHGDGLVWSGHRLFLVSSTVIRVFDLNHFWAMDASSATVGLGTDGRYHARYHAWALPMVGSYWYAGGGCAVQTGVKPCFSSVALDHSDGSLVSVEYVAGQSGGRVVRWPVDASTGLLATDGVGDVHATEAFSSPVWAMQGATAYGGYFVIAGTCPEFAGQAGDHPSCLHGGVGGVSTSSLTEAPVNTQNLAYWPDTGALWLVNEQLRERVVVHVPWHTLTGR</sequence>
<gene>
    <name evidence="2" type="ORF">Aru02nite_16430</name>
</gene>
<evidence type="ECO:0000256" key="1">
    <source>
        <dbReference type="SAM" id="SignalP"/>
    </source>
</evidence>